<dbReference type="GO" id="GO:0008270">
    <property type="term" value="F:zinc ion binding"/>
    <property type="evidence" value="ECO:0007669"/>
    <property type="project" value="UniProtKB-UniRule"/>
</dbReference>
<feature type="domain" description="HIT-type" evidence="3">
    <location>
        <begin position="10"/>
        <end position="42"/>
    </location>
</feature>
<comment type="caution">
    <text evidence="4">The sequence shown here is derived from an EMBL/GenBank/DDBJ whole genome shotgun (WGS) entry which is preliminary data.</text>
</comment>
<reference evidence="4" key="1">
    <citation type="submission" date="2023-10" db="EMBL/GenBank/DDBJ databases">
        <title>Genome assemblies of two species of porcelain crab, Petrolisthes cinctipes and Petrolisthes manimaculis (Anomura: Porcellanidae).</title>
        <authorList>
            <person name="Angst P."/>
        </authorList>
    </citation>
    <scope>NUCLEOTIDE SEQUENCE</scope>
    <source>
        <strain evidence="4">PB745_01</strain>
        <tissue evidence="4">Gill</tissue>
    </source>
</reference>
<protein>
    <recommendedName>
        <fullName evidence="3">HIT-type domain-containing protein</fullName>
    </recommendedName>
</protein>
<dbReference type="Gene3D" id="3.30.60.190">
    <property type="match status" value="1"/>
</dbReference>
<organism evidence="4 5">
    <name type="scientific">Petrolisthes cinctipes</name>
    <name type="common">Flat porcelain crab</name>
    <dbReference type="NCBI Taxonomy" id="88211"/>
    <lineage>
        <taxon>Eukaryota</taxon>
        <taxon>Metazoa</taxon>
        <taxon>Ecdysozoa</taxon>
        <taxon>Arthropoda</taxon>
        <taxon>Crustacea</taxon>
        <taxon>Multicrustacea</taxon>
        <taxon>Malacostraca</taxon>
        <taxon>Eumalacostraca</taxon>
        <taxon>Eucarida</taxon>
        <taxon>Decapoda</taxon>
        <taxon>Pleocyemata</taxon>
        <taxon>Anomura</taxon>
        <taxon>Galatheoidea</taxon>
        <taxon>Porcellanidae</taxon>
        <taxon>Petrolisthes</taxon>
    </lineage>
</organism>
<keyword evidence="1" id="KW-0862">Zinc</keyword>
<dbReference type="InterPro" id="IPR039646">
    <property type="entry name" value="ZNHIT2"/>
</dbReference>
<dbReference type="InterPro" id="IPR007529">
    <property type="entry name" value="Znf_HIT"/>
</dbReference>
<feature type="region of interest" description="Disordered" evidence="2">
    <location>
        <begin position="75"/>
        <end position="95"/>
    </location>
</feature>
<sequence>MASVNGEGKCNFCTNESKYTCPRCNVPYCSAACYKHSSHAQCSEEFYRTMVEEELHGGAVSDESRKKMIEILRRANSGESPLEDGEDALDSDDDEDMEDLDKRMADIDLNNSEAVWKKLSEEERKEFQELIKNGEIEDLIPPWIPWWEQEVPKVQEVSSPSSSTPAYVLNCPTVVDAPMLKEVMKESPSPCIPFNILNVLAAYSWTVRLFNGDHQESSLDATEAIFVLSTVLSSNANYEEAAVAVESPKIEAQNHLWLMESEEFCNTVRDDVWKILKGPTSTDKTFYMRAAISEIHVLLTTCKVSLAKRKKSPGTRKGIFPPTLLQDSNQVELKLTTLPTVKLAIKKVEFFLSYINEYSSVLASISP</sequence>
<dbReference type="AlphaFoldDB" id="A0AAE1KHY7"/>
<keyword evidence="1" id="KW-0479">Metal-binding</keyword>
<evidence type="ECO:0000256" key="1">
    <source>
        <dbReference type="PROSITE-ProRule" id="PRU00453"/>
    </source>
</evidence>
<dbReference type="PANTHER" id="PTHR15555">
    <property type="entry name" value="ZINC FINGER HIT DOMAIN CONTAINING PROTEIN 2 PROTEIN FON -RELATED"/>
    <property type="match status" value="1"/>
</dbReference>
<gene>
    <name evidence="4" type="ORF">Pcinc_022653</name>
</gene>
<keyword evidence="1" id="KW-0863">Zinc-finger</keyword>
<evidence type="ECO:0000313" key="5">
    <source>
        <dbReference type="Proteomes" id="UP001286313"/>
    </source>
</evidence>
<accession>A0AAE1KHY7</accession>
<dbReference type="CDD" id="cd23024">
    <property type="entry name" value="zf-HIT_ZNHIT2-3"/>
    <property type="match status" value="1"/>
</dbReference>
<evidence type="ECO:0000259" key="3">
    <source>
        <dbReference type="PROSITE" id="PS51083"/>
    </source>
</evidence>
<name>A0AAE1KHY7_PETCI</name>
<keyword evidence="5" id="KW-1185">Reference proteome</keyword>
<evidence type="ECO:0000256" key="2">
    <source>
        <dbReference type="SAM" id="MobiDB-lite"/>
    </source>
</evidence>
<dbReference type="EMBL" id="JAWQEG010002396">
    <property type="protein sequence ID" value="KAK3872260.1"/>
    <property type="molecule type" value="Genomic_DNA"/>
</dbReference>
<proteinExistence type="predicted"/>
<dbReference type="SUPFAM" id="SSF144232">
    <property type="entry name" value="HIT/MYND zinc finger-like"/>
    <property type="match status" value="1"/>
</dbReference>
<evidence type="ECO:0000313" key="4">
    <source>
        <dbReference type="EMBL" id="KAK3872260.1"/>
    </source>
</evidence>
<dbReference type="PANTHER" id="PTHR15555:SF0">
    <property type="entry name" value="ZINC FINGER HIT DOMAIN-CONTAINING PROTEIN 2"/>
    <property type="match status" value="1"/>
</dbReference>
<dbReference type="Proteomes" id="UP001286313">
    <property type="component" value="Unassembled WGS sequence"/>
</dbReference>
<dbReference type="PROSITE" id="PS51083">
    <property type="entry name" value="ZF_HIT"/>
    <property type="match status" value="1"/>
</dbReference>
<dbReference type="Pfam" id="PF04438">
    <property type="entry name" value="zf-HIT"/>
    <property type="match status" value="1"/>
</dbReference>
<feature type="compositionally biased region" description="Acidic residues" evidence="2">
    <location>
        <begin position="81"/>
        <end position="95"/>
    </location>
</feature>